<feature type="domain" description="YdhG-like" evidence="1">
    <location>
        <begin position="130"/>
        <end position="225"/>
    </location>
</feature>
<name>A0ABY7WPD2_9SPHI</name>
<accession>A0ABY7WPD2</accession>
<evidence type="ECO:0000313" key="2">
    <source>
        <dbReference type="EMBL" id="WDF70271.1"/>
    </source>
</evidence>
<evidence type="ECO:0000259" key="1">
    <source>
        <dbReference type="Pfam" id="PF08818"/>
    </source>
</evidence>
<dbReference type="RefSeq" id="WP_274268980.1">
    <property type="nucleotide sequence ID" value="NZ_CP117880.1"/>
</dbReference>
<feature type="domain" description="YdhG-like" evidence="1">
    <location>
        <begin position="19"/>
        <end position="110"/>
    </location>
</feature>
<reference evidence="2 3" key="1">
    <citation type="submission" date="2023-02" db="EMBL/GenBank/DDBJ databases">
        <title>Genome sequence of Sphingobacterium sp. KACC 22765.</title>
        <authorList>
            <person name="Kim S."/>
            <person name="Heo J."/>
            <person name="Kwon S.-W."/>
        </authorList>
    </citation>
    <scope>NUCLEOTIDE SEQUENCE [LARGE SCALE GENOMIC DNA]</scope>
    <source>
        <strain evidence="2 3">KACC 22765</strain>
    </source>
</reference>
<keyword evidence="3" id="KW-1185">Reference proteome</keyword>
<organism evidence="2 3">
    <name type="scientific">Sphingobacterium oryzagri</name>
    <dbReference type="NCBI Taxonomy" id="3025669"/>
    <lineage>
        <taxon>Bacteria</taxon>
        <taxon>Pseudomonadati</taxon>
        <taxon>Bacteroidota</taxon>
        <taxon>Sphingobacteriia</taxon>
        <taxon>Sphingobacteriales</taxon>
        <taxon>Sphingobacteriaceae</taxon>
        <taxon>Sphingobacterium</taxon>
    </lineage>
</organism>
<protein>
    <submittedName>
        <fullName evidence="2">DUF1801 domain-containing protein</fullName>
    </submittedName>
</protein>
<dbReference type="Pfam" id="PF13376">
    <property type="entry name" value="OmdA"/>
    <property type="match status" value="1"/>
</dbReference>
<proteinExistence type="predicted"/>
<dbReference type="SUPFAM" id="SSF159888">
    <property type="entry name" value="YdhG-like"/>
    <property type="match status" value="2"/>
</dbReference>
<evidence type="ECO:0000313" key="3">
    <source>
        <dbReference type="Proteomes" id="UP001221558"/>
    </source>
</evidence>
<dbReference type="Gene3D" id="3.90.1150.200">
    <property type="match status" value="2"/>
</dbReference>
<dbReference type="EMBL" id="CP117880">
    <property type="protein sequence ID" value="WDF70271.1"/>
    <property type="molecule type" value="Genomic_DNA"/>
</dbReference>
<gene>
    <name evidence="2" type="ORF">PQ465_07800</name>
</gene>
<dbReference type="Pfam" id="PF08818">
    <property type="entry name" value="DUF1801"/>
    <property type="match status" value="2"/>
</dbReference>
<sequence length="309" mass="34974">MQTGFSTIDEYIAQFDDGKQALLHAVRKIIQRAAPMATETISYQMPTFRYQGNLIHFAMAKNHLGIYPGPAAITEFATDLAPYKTSKGAIQIPLDSKIPKAILEKMVQFNLKKLQDKNPTDWKRFHAQWTEAIEKTQHIIAQFPLDRSLKWGNEVYSYAGKNVVSYAGFKNHFAIWFYNGVFLADPEKVLVSGSEGKTKGLRQWRFTDVADMDTEKIKAYIAEAIQTVVDGKAIIPEKGKPLVPNKLLAEALAGDKQFNQSFFKLTPGRQREYNAYIDEAKQDKTKVARLEKIKPLVAQGVGLHDKYKD</sequence>
<dbReference type="InterPro" id="IPR014922">
    <property type="entry name" value="YdhG-like"/>
</dbReference>
<dbReference type="Proteomes" id="UP001221558">
    <property type="component" value="Chromosome"/>
</dbReference>